<keyword evidence="7" id="KW-1185">Reference proteome</keyword>
<evidence type="ECO:0000256" key="1">
    <source>
        <dbReference type="ARBA" id="ARBA00022723"/>
    </source>
</evidence>
<dbReference type="PANTHER" id="PTHR42988:SF2">
    <property type="entry name" value="CYCLIC NUCLEOTIDE PHOSPHODIESTERASE CBUA0032-RELATED"/>
    <property type="match status" value="1"/>
</dbReference>
<dbReference type="EMBL" id="JQGC01000009">
    <property type="protein sequence ID" value="KFL31057.1"/>
    <property type="molecule type" value="Genomic_DNA"/>
</dbReference>
<comment type="similarity">
    <text evidence="4">Belongs to the cyclic nucleotide phosphodiesterase class-III family.</text>
</comment>
<evidence type="ECO:0000256" key="4">
    <source>
        <dbReference type="ARBA" id="ARBA00025742"/>
    </source>
</evidence>
<evidence type="ECO:0000256" key="2">
    <source>
        <dbReference type="ARBA" id="ARBA00022801"/>
    </source>
</evidence>
<evidence type="ECO:0000313" key="7">
    <source>
        <dbReference type="Proteomes" id="UP000028981"/>
    </source>
</evidence>
<dbReference type="GO" id="GO:0016787">
    <property type="term" value="F:hydrolase activity"/>
    <property type="evidence" value="ECO:0007669"/>
    <property type="project" value="UniProtKB-KW"/>
</dbReference>
<dbReference type="Gene3D" id="3.60.21.10">
    <property type="match status" value="1"/>
</dbReference>
<dbReference type="SUPFAM" id="SSF56300">
    <property type="entry name" value="Metallo-dependent phosphatases"/>
    <property type="match status" value="1"/>
</dbReference>
<keyword evidence="2 6" id="KW-0378">Hydrolase</keyword>
<reference evidence="6 7" key="1">
    <citation type="submission" date="2014-08" db="EMBL/GenBank/DDBJ databases">
        <authorList>
            <person name="Hassan Y.I."/>
            <person name="Lepp D."/>
            <person name="Zhou T."/>
        </authorList>
    </citation>
    <scope>NUCLEOTIDE SEQUENCE [LARGE SCALE GENOMIC DNA]</scope>
    <source>
        <strain evidence="6 7">IFO13584</strain>
    </source>
</reference>
<dbReference type="Proteomes" id="UP000028981">
    <property type="component" value="Unassembled WGS sequence"/>
</dbReference>
<dbReference type="Pfam" id="PF00149">
    <property type="entry name" value="Metallophos"/>
    <property type="match status" value="1"/>
</dbReference>
<dbReference type="RefSeq" id="WP_035082943.1">
    <property type="nucleotide sequence ID" value="NZ_JQGC01000009.1"/>
</dbReference>
<dbReference type="InterPro" id="IPR050884">
    <property type="entry name" value="CNP_phosphodiesterase-III"/>
</dbReference>
<dbReference type="GO" id="GO:0046872">
    <property type="term" value="F:metal ion binding"/>
    <property type="evidence" value="ECO:0007669"/>
    <property type="project" value="UniProtKB-KW"/>
</dbReference>
<keyword evidence="1" id="KW-0479">Metal-binding</keyword>
<feature type="domain" description="Calcineurin-like phosphoesterase" evidence="5">
    <location>
        <begin position="6"/>
        <end position="204"/>
    </location>
</feature>
<gene>
    <name evidence="6" type="ORF">JP75_12000</name>
</gene>
<dbReference type="InterPro" id="IPR004843">
    <property type="entry name" value="Calcineurin-like_PHP"/>
</dbReference>
<organism evidence="6 7">
    <name type="scientific">Devosia riboflavina</name>
    <dbReference type="NCBI Taxonomy" id="46914"/>
    <lineage>
        <taxon>Bacteria</taxon>
        <taxon>Pseudomonadati</taxon>
        <taxon>Pseudomonadota</taxon>
        <taxon>Alphaproteobacteria</taxon>
        <taxon>Hyphomicrobiales</taxon>
        <taxon>Devosiaceae</taxon>
        <taxon>Devosia</taxon>
    </lineage>
</organism>
<dbReference type="InterPro" id="IPR029052">
    <property type="entry name" value="Metallo-depent_PP-like"/>
</dbReference>
<evidence type="ECO:0000256" key="3">
    <source>
        <dbReference type="ARBA" id="ARBA00023004"/>
    </source>
</evidence>
<name>A0A087M2F4_9HYPH</name>
<sequence length="290" mass="31269">MSETVTFVHLTDLHVGNPAVADDHLYSDTTTTLRRILADVKTLVPQPKFIVASGDLTNRGDEGSYENLKALIAEAGLEMPILFALGNHDRRDGFYPAMLGQTDNLDAPYDHSAVIAGIHVIVLDSSVPNKVGGAFEPGQLDWLKSELAAHADLPKLLVMHHAPALDTTDASMEWESLAYADTEALRGAVAGKNVIGILSGHIHYDRVANWYGIPTIVGIGQHAATDVLWLHEGLRMLEGAAFAIGTLRPSGLAITFAPQAATRRELHGFRFADMAEMLKKYEADTAAAAE</sequence>
<proteinExistence type="inferred from homology"/>
<dbReference type="PANTHER" id="PTHR42988">
    <property type="entry name" value="PHOSPHOHYDROLASE"/>
    <property type="match status" value="1"/>
</dbReference>
<dbReference type="STRING" id="46914.JP75_12000"/>
<dbReference type="AlphaFoldDB" id="A0A087M2F4"/>
<evidence type="ECO:0000313" key="6">
    <source>
        <dbReference type="EMBL" id="KFL31057.1"/>
    </source>
</evidence>
<keyword evidence="3" id="KW-0408">Iron</keyword>
<comment type="caution">
    <text evidence="6">The sequence shown here is derived from an EMBL/GenBank/DDBJ whole genome shotgun (WGS) entry which is preliminary data.</text>
</comment>
<protein>
    <submittedName>
        <fullName evidence="6">Phosphohydrolase</fullName>
    </submittedName>
</protein>
<evidence type="ECO:0000259" key="5">
    <source>
        <dbReference type="Pfam" id="PF00149"/>
    </source>
</evidence>
<dbReference type="OrthoDB" id="651281at2"/>
<accession>A0A087M2F4</accession>